<name>A0ABP9QB73_9PSEU</name>
<evidence type="ECO:0000313" key="2">
    <source>
        <dbReference type="EMBL" id="GAA5156790.1"/>
    </source>
</evidence>
<dbReference type="RefSeq" id="WP_346053018.1">
    <property type="nucleotide sequence ID" value="NZ_BAABIB010000040.1"/>
</dbReference>
<keyword evidence="1" id="KW-0812">Transmembrane</keyword>
<feature type="transmembrane region" description="Helical" evidence="1">
    <location>
        <begin position="45"/>
        <end position="66"/>
    </location>
</feature>
<proteinExistence type="predicted"/>
<accession>A0ABP9QB73</accession>
<organism evidence="2 3">
    <name type="scientific">Amycolatopsis dongchuanensis</name>
    <dbReference type="NCBI Taxonomy" id="1070866"/>
    <lineage>
        <taxon>Bacteria</taxon>
        <taxon>Bacillati</taxon>
        <taxon>Actinomycetota</taxon>
        <taxon>Actinomycetes</taxon>
        <taxon>Pseudonocardiales</taxon>
        <taxon>Pseudonocardiaceae</taxon>
        <taxon>Amycolatopsis</taxon>
    </lineage>
</organism>
<keyword evidence="3" id="KW-1185">Reference proteome</keyword>
<keyword evidence="1" id="KW-1133">Transmembrane helix</keyword>
<evidence type="ECO:0000313" key="3">
    <source>
        <dbReference type="Proteomes" id="UP001500192"/>
    </source>
</evidence>
<reference evidence="3" key="1">
    <citation type="journal article" date="2019" name="Int. J. Syst. Evol. Microbiol.">
        <title>The Global Catalogue of Microorganisms (GCM) 10K type strain sequencing project: providing services to taxonomists for standard genome sequencing and annotation.</title>
        <authorList>
            <consortium name="The Broad Institute Genomics Platform"/>
            <consortium name="The Broad Institute Genome Sequencing Center for Infectious Disease"/>
            <person name="Wu L."/>
            <person name="Ma J."/>
        </authorList>
    </citation>
    <scope>NUCLEOTIDE SEQUENCE [LARGE SCALE GENOMIC DNA]</scope>
    <source>
        <strain evidence="3">JCM 18054</strain>
    </source>
</reference>
<protein>
    <submittedName>
        <fullName evidence="2">Uncharacterized protein</fullName>
    </submittedName>
</protein>
<dbReference type="Proteomes" id="UP001500192">
    <property type="component" value="Unassembled WGS sequence"/>
</dbReference>
<evidence type="ECO:0000256" key="1">
    <source>
        <dbReference type="SAM" id="Phobius"/>
    </source>
</evidence>
<gene>
    <name evidence="2" type="ORF">GCM10023214_14990</name>
</gene>
<comment type="caution">
    <text evidence="2">The sequence shown here is derived from an EMBL/GenBank/DDBJ whole genome shotgun (WGS) entry which is preliminary data.</text>
</comment>
<dbReference type="EMBL" id="BAABIB010000040">
    <property type="protein sequence ID" value="GAA5156790.1"/>
    <property type="molecule type" value="Genomic_DNA"/>
</dbReference>
<keyword evidence="1" id="KW-0472">Membrane</keyword>
<sequence>MNETPELPERRPMPEGLRNRLWAEIEPQLEERGPGDRFRAMRAPLAAAAAVVVLAVGLAVALPRLGDHGDTVPATSPEDARLVDECVQAAHGVLPPGRWRAGARIDVDAENGFLAIRDDQYAAVCVLKNDKGVRLTPNEVSTRRVYGNLTAARPFDYLDSENFDYPITESIHFGIATSDVTAVSLVGPDNSVTPGIVRDGTFAVRTKFPESSGEPTTNHVRATLKNGQVVVGSFR</sequence>